<feature type="transmembrane region" description="Helical" evidence="6">
    <location>
        <begin position="319"/>
        <end position="337"/>
    </location>
</feature>
<feature type="transmembrane region" description="Helical" evidence="6">
    <location>
        <begin position="192"/>
        <end position="211"/>
    </location>
</feature>
<dbReference type="PANTHER" id="PTHR47089:SF1">
    <property type="entry name" value="GUANOSINE ABC TRANSPORTER PERMEASE PROTEIN NUPP"/>
    <property type="match status" value="1"/>
</dbReference>
<feature type="transmembrane region" description="Helical" evidence="6">
    <location>
        <begin position="145"/>
        <end position="166"/>
    </location>
</feature>
<evidence type="ECO:0000256" key="6">
    <source>
        <dbReference type="SAM" id="Phobius"/>
    </source>
</evidence>
<evidence type="ECO:0000256" key="4">
    <source>
        <dbReference type="ARBA" id="ARBA00022989"/>
    </source>
</evidence>
<protein>
    <submittedName>
        <fullName evidence="7">Nucleoside ABC transporter membrane protein</fullName>
    </submittedName>
</protein>
<dbReference type="AlphaFoldDB" id="A0A1M4XJV9"/>
<dbReference type="Proteomes" id="UP000184334">
    <property type="component" value="Unassembled WGS sequence"/>
</dbReference>
<proteinExistence type="predicted"/>
<feature type="transmembrane region" description="Helical" evidence="6">
    <location>
        <begin position="12"/>
        <end position="33"/>
    </location>
</feature>
<feature type="transmembrane region" description="Helical" evidence="6">
    <location>
        <begin position="110"/>
        <end position="133"/>
    </location>
</feature>
<dbReference type="CDD" id="cd06580">
    <property type="entry name" value="TM_PBP1_transp_TpRbsC_like"/>
    <property type="match status" value="1"/>
</dbReference>
<feature type="transmembrane region" description="Helical" evidence="6">
    <location>
        <begin position="88"/>
        <end position="104"/>
    </location>
</feature>
<reference evidence="7" key="1">
    <citation type="submission" date="2016-11" db="EMBL/GenBank/DDBJ databases">
        <authorList>
            <person name="Varghese N."/>
            <person name="Submissions S."/>
        </authorList>
    </citation>
    <scope>NUCLEOTIDE SEQUENCE [LARGE SCALE GENOMIC DNA]</scope>
    <source>
        <strain evidence="7">DSM 16785</strain>
    </source>
</reference>
<keyword evidence="8" id="KW-1185">Reference proteome</keyword>
<organism evidence="7 8">
    <name type="scientific">Marinitoga hydrogenitolerans (strain DSM 16785 / JCM 12826 / AT1271)</name>
    <dbReference type="NCBI Taxonomy" id="1122195"/>
    <lineage>
        <taxon>Bacteria</taxon>
        <taxon>Thermotogati</taxon>
        <taxon>Thermotogota</taxon>
        <taxon>Thermotogae</taxon>
        <taxon>Petrotogales</taxon>
        <taxon>Petrotogaceae</taxon>
        <taxon>Marinitoga</taxon>
    </lineage>
</organism>
<dbReference type="STRING" id="1122195.SAMN02745164_01446"/>
<dbReference type="EMBL" id="FQUI01000023">
    <property type="protein sequence ID" value="SHE93785.1"/>
    <property type="molecule type" value="Genomic_DNA"/>
</dbReference>
<name>A0A1M4XJV9_MARH1</name>
<evidence type="ECO:0000313" key="8">
    <source>
        <dbReference type="Proteomes" id="UP000184334"/>
    </source>
</evidence>
<keyword evidence="5 6" id="KW-0472">Membrane</keyword>
<dbReference type="InterPro" id="IPR001851">
    <property type="entry name" value="ABC_transp_permease"/>
</dbReference>
<keyword evidence="4 6" id="KW-1133">Transmembrane helix</keyword>
<evidence type="ECO:0000313" key="7">
    <source>
        <dbReference type="EMBL" id="SHE93785.1"/>
    </source>
</evidence>
<accession>A0A1M4XJV9</accession>
<keyword evidence="3 6" id="KW-0812">Transmembrane</keyword>
<evidence type="ECO:0000256" key="3">
    <source>
        <dbReference type="ARBA" id="ARBA00022692"/>
    </source>
</evidence>
<dbReference type="GO" id="GO:0005886">
    <property type="term" value="C:plasma membrane"/>
    <property type="evidence" value="ECO:0007669"/>
    <property type="project" value="UniProtKB-SubCell"/>
</dbReference>
<evidence type="ECO:0000256" key="2">
    <source>
        <dbReference type="ARBA" id="ARBA00022475"/>
    </source>
</evidence>
<dbReference type="GO" id="GO:0022857">
    <property type="term" value="F:transmembrane transporter activity"/>
    <property type="evidence" value="ECO:0007669"/>
    <property type="project" value="InterPro"/>
</dbReference>
<evidence type="ECO:0000256" key="5">
    <source>
        <dbReference type="ARBA" id="ARBA00023136"/>
    </source>
</evidence>
<comment type="caution">
    <text evidence="7">The sequence shown here is derived from an EMBL/GenBank/DDBJ whole genome shotgun (WGS) entry which is preliminary data.</text>
</comment>
<evidence type="ECO:0000256" key="1">
    <source>
        <dbReference type="ARBA" id="ARBA00004651"/>
    </source>
</evidence>
<gene>
    <name evidence="7" type="ORF">SAMN02745164_01446</name>
</gene>
<feature type="transmembrane region" description="Helical" evidence="6">
    <location>
        <begin position="53"/>
        <end position="76"/>
    </location>
</feature>
<comment type="subcellular location">
    <subcellularLocation>
        <location evidence="1">Cell membrane</location>
        <topology evidence="1">Multi-pass membrane protein</topology>
    </subcellularLocation>
</comment>
<dbReference type="PANTHER" id="PTHR47089">
    <property type="entry name" value="ABC TRANSPORTER, PERMEASE PROTEIN"/>
    <property type="match status" value="1"/>
</dbReference>
<keyword evidence="2" id="KW-1003">Cell membrane</keyword>
<dbReference type="Pfam" id="PF02653">
    <property type="entry name" value="BPD_transp_2"/>
    <property type="match status" value="1"/>
</dbReference>
<sequence>MKIKLSKKTMSILVPVTAVIIALFIAAIVILLIGKNPIAAYWVMLQGAFGGKAAWAANISKMMSLVLTGLAVGFGFRAGIFNIGAEGQLMMGAIFATFVGINLGNVSPAFAIPITMLAGILGGAFWASIAGYLKAMTGAHEVITTIMLNWIAVYLTNYFVVGPLAVGQGVPKSPEIAQSAQLPPLMTVQANTLPSGIIVSIIAAILVYILLEKTTTGYEVKAVGFNPYAAEAGAISLSKNIVLTMAISGALAGLAGSMEVMAIHHRIFGDFSGGKGFDGISIALIGQNNPIGIIFAAFLISSLRTGSNAMQFAKVPDDIVTIIQGIIIFLVAADRIVRTLIMKFASPKGGESK</sequence>